<dbReference type="EMBL" id="JACHBQ010000001">
    <property type="protein sequence ID" value="MBB5640388.1"/>
    <property type="molecule type" value="Genomic_DNA"/>
</dbReference>
<dbReference type="eggNOG" id="ENOG50339JM">
    <property type="taxonomic scope" value="Bacteria"/>
</dbReference>
<feature type="domain" description="DUF7715" evidence="1">
    <location>
        <begin position="5"/>
        <end position="132"/>
    </location>
</feature>
<evidence type="ECO:0000313" key="5">
    <source>
        <dbReference type="Proteomes" id="UP000561726"/>
    </source>
</evidence>
<organism evidence="2 4">
    <name type="scientific">Cryobacterium roopkundense</name>
    <dbReference type="NCBI Taxonomy" id="1001240"/>
    <lineage>
        <taxon>Bacteria</taxon>
        <taxon>Bacillati</taxon>
        <taxon>Actinomycetota</taxon>
        <taxon>Actinomycetes</taxon>
        <taxon>Micrococcales</taxon>
        <taxon>Microbacteriaceae</taxon>
        <taxon>Cryobacterium</taxon>
    </lineage>
</organism>
<dbReference type="RefSeq" id="WP_035835879.1">
    <property type="nucleotide sequence ID" value="NZ_JACHBQ010000001.1"/>
</dbReference>
<accession>A0A099JLK1</accession>
<dbReference type="InterPro" id="IPR056132">
    <property type="entry name" value="DUF7715"/>
</dbReference>
<keyword evidence="4" id="KW-1185">Reference proteome</keyword>
<protein>
    <recommendedName>
        <fullName evidence="1">DUF7715 domain-containing protein</fullName>
    </recommendedName>
</protein>
<dbReference type="Proteomes" id="UP000029864">
    <property type="component" value="Unassembled WGS sequence"/>
</dbReference>
<dbReference type="OrthoDB" id="3476326at2"/>
<sequence length="133" mass="14286">MEKNVKVLVATRATHGLRGTDQADCVEGELVWMKDPCEIGACDPDGMCACGRTFFGMSSDKETTSALVRELPGLTQRSYESAMRATFDAHGWCSACPSVQFRKHVGDLAALAAALPAGTIVGRRLGALVVRRR</sequence>
<evidence type="ECO:0000313" key="4">
    <source>
        <dbReference type="Proteomes" id="UP000029864"/>
    </source>
</evidence>
<reference evidence="2 4" key="1">
    <citation type="submission" date="2014-08" db="EMBL/GenBank/DDBJ databases">
        <authorList>
            <person name="Sisinthy S."/>
        </authorList>
    </citation>
    <scope>NUCLEOTIDE SEQUENCE [LARGE SCALE GENOMIC DNA]</scope>
    <source>
        <strain evidence="2 4">RuG17</strain>
    </source>
</reference>
<dbReference type="STRING" id="1001240.GY21_06335"/>
<evidence type="ECO:0000313" key="3">
    <source>
        <dbReference type="EMBL" id="MBB5640388.1"/>
    </source>
</evidence>
<dbReference type="Proteomes" id="UP000561726">
    <property type="component" value="Unassembled WGS sequence"/>
</dbReference>
<reference evidence="3 5" key="2">
    <citation type="submission" date="2020-08" db="EMBL/GenBank/DDBJ databases">
        <title>Sequencing the genomes of 1000 actinobacteria strains.</title>
        <authorList>
            <person name="Klenk H.-P."/>
        </authorList>
    </citation>
    <scope>NUCLEOTIDE SEQUENCE [LARGE SCALE GENOMIC DNA]</scope>
    <source>
        <strain evidence="3 5">DSM 21065</strain>
    </source>
</reference>
<dbReference type="Pfam" id="PF24831">
    <property type="entry name" value="DUF7715"/>
    <property type="match status" value="1"/>
</dbReference>
<dbReference type="EMBL" id="JPXF01000019">
    <property type="protein sequence ID" value="KGJ79005.1"/>
    <property type="molecule type" value="Genomic_DNA"/>
</dbReference>
<dbReference type="AlphaFoldDB" id="A0A099JLK1"/>
<comment type="caution">
    <text evidence="2">The sequence shown here is derived from an EMBL/GenBank/DDBJ whole genome shotgun (WGS) entry which is preliminary data.</text>
</comment>
<proteinExistence type="predicted"/>
<evidence type="ECO:0000259" key="1">
    <source>
        <dbReference type="Pfam" id="PF24831"/>
    </source>
</evidence>
<evidence type="ECO:0000313" key="2">
    <source>
        <dbReference type="EMBL" id="KGJ79005.1"/>
    </source>
</evidence>
<gene>
    <name evidence="3" type="ORF">BJ997_000936</name>
    <name evidence="2" type="ORF">GY21_06335</name>
</gene>
<name>A0A099JLK1_9MICO</name>